<dbReference type="EMBL" id="VSSQ01050979">
    <property type="protein sequence ID" value="MPN05069.1"/>
    <property type="molecule type" value="Genomic_DNA"/>
</dbReference>
<reference evidence="1" key="1">
    <citation type="submission" date="2019-08" db="EMBL/GenBank/DDBJ databases">
        <authorList>
            <person name="Kucharzyk K."/>
            <person name="Murdoch R.W."/>
            <person name="Higgins S."/>
            <person name="Loffler F."/>
        </authorList>
    </citation>
    <scope>NUCLEOTIDE SEQUENCE</scope>
</reference>
<name>A0A645EV39_9ZZZZ</name>
<sequence length="238" mass="27865">MENLIRLPLFDATVDKFEYGTIIQTEKKPKEYIQHHREGKGMKLYSNPKDKGHFKAFSDTNTRLKMYDASRNIKMKQGLHRQQIIAEAGWTSSGNFLKWEAHYLKPHIILNKGIGIRLADLVNPNWENIFKEDLYLQYQRLIPMKSLIIPIHKKDLTTQDIQTRFNAERGINEGMTLEEIRKEMYQYINSLPDEVLSKADKDHRKRQTKAILDKLKLADKSQWDLSDKLAEALHNTGS</sequence>
<protein>
    <submittedName>
        <fullName evidence="1">Uncharacterized protein</fullName>
    </submittedName>
</protein>
<gene>
    <name evidence="1" type="ORF">SDC9_152319</name>
</gene>
<organism evidence="1">
    <name type="scientific">bioreactor metagenome</name>
    <dbReference type="NCBI Taxonomy" id="1076179"/>
    <lineage>
        <taxon>unclassified sequences</taxon>
        <taxon>metagenomes</taxon>
        <taxon>ecological metagenomes</taxon>
    </lineage>
</organism>
<comment type="caution">
    <text evidence="1">The sequence shown here is derived from an EMBL/GenBank/DDBJ whole genome shotgun (WGS) entry which is preliminary data.</text>
</comment>
<proteinExistence type="predicted"/>
<accession>A0A645EV39</accession>
<evidence type="ECO:0000313" key="1">
    <source>
        <dbReference type="EMBL" id="MPN05069.1"/>
    </source>
</evidence>
<dbReference type="AlphaFoldDB" id="A0A645EV39"/>